<dbReference type="HAMAP" id="MF_02040">
    <property type="entry name" value="Mrp_NBP35"/>
    <property type="match status" value="2"/>
</dbReference>
<dbReference type="PANTHER" id="PTHR23264:SF19">
    <property type="entry name" value="CYTOSOLIC FE-S CLUSTER ASSEMBLY FACTOR NUBP2"/>
    <property type="match status" value="1"/>
</dbReference>
<dbReference type="FunFam" id="3.40.50.300:FF:001119">
    <property type="entry name" value="Iron-sulfur cluster carrier protein"/>
    <property type="match status" value="1"/>
</dbReference>
<evidence type="ECO:0000256" key="2">
    <source>
        <dbReference type="ARBA" id="ARBA00022741"/>
    </source>
</evidence>
<dbReference type="InterPro" id="IPR019591">
    <property type="entry name" value="Mrp/NBP35_ATP-bd"/>
</dbReference>
<feature type="binding site" evidence="6">
    <location>
        <begin position="53"/>
        <end position="60"/>
    </location>
    <ligand>
        <name>ATP</name>
        <dbReference type="ChEBI" id="CHEBI:30616"/>
    </ligand>
</feature>
<dbReference type="InterPro" id="IPR027417">
    <property type="entry name" value="P-loop_NTPase"/>
</dbReference>
<dbReference type="GO" id="GO:0140663">
    <property type="term" value="F:ATP-dependent FeS chaperone activity"/>
    <property type="evidence" value="ECO:0007669"/>
    <property type="project" value="InterPro"/>
</dbReference>
<dbReference type="GO" id="GO:0016887">
    <property type="term" value="F:ATP hydrolysis activity"/>
    <property type="evidence" value="ECO:0007669"/>
    <property type="project" value="UniProtKB-UniRule"/>
</dbReference>
<dbReference type="InterPro" id="IPR033756">
    <property type="entry name" value="YlxH/NBP35"/>
</dbReference>
<feature type="binding site" evidence="6">
    <location>
        <begin position="374"/>
        <end position="381"/>
    </location>
    <ligand>
        <name>ATP</name>
        <dbReference type="ChEBI" id="CHEBI:30616"/>
    </ligand>
</feature>
<organism evidence="7">
    <name type="scientific">uncultured Desulfobacterium sp</name>
    <dbReference type="NCBI Taxonomy" id="201089"/>
    <lineage>
        <taxon>Bacteria</taxon>
        <taxon>Pseudomonadati</taxon>
        <taxon>Thermodesulfobacteriota</taxon>
        <taxon>Desulfobacteria</taxon>
        <taxon>Desulfobacterales</taxon>
        <taxon>Desulfobacteriaceae</taxon>
        <taxon>Desulfobacterium</taxon>
        <taxon>environmental samples</taxon>
    </lineage>
</organism>
<accession>E1YIX6</accession>
<keyword evidence="3 6" id="KW-0067">ATP-binding</keyword>
<dbReference type="CDD" id="cd02037">
    <property type="entry name" value="Mrp_NBP35"/>
    <property type="match status" value="2"/>
</dbReference>
<dbReference type="GO" id="GO:0016226">
    <property type="term" value="P:iron-sulfur cluster assembly"/>
    <property type="evidence" value="ECO:0007669"/>
    <property type="project" value="InterPro"/>
</dbReference>
<gene>
    <name evidence="7" type="ORF">N47_K27600</name>
</gene>
<dbReference type="GO" id="GO:0051536">
    <property type="term" value="F:iron-sulfur cluster binding"/>
    <property type="evidence" value="ECO:0007669"/>
    <property type="project" value="UniProtKB-UniRule"/>
</dbReference>
<name>E1YIX6_9BACT</name>
<evidence type="ECO:0000256" key="3">
    <source>
        <dbReference type="ARBA" id="ARBA00022840"/>
    </source>
</evidence>
<evidence type="ECO:0000256" key="4">
    <source>
        <dbReference type="ARBA" id="ARBA00023004"/>
    </source>
</evidence>
<protein>
    <recommendedName>
        <fullName evidence="6">Iron-sulfur cluster carrier protein</fullName>
    </recommendedName>
</protein>
<comment type="similarity">
    <text evidence="6">Belongs to the Mrp/NBP35 ATP-binding proteins family.</text>
</comment>
<keyword evidence="6" id="KW-0378">Hydrolase</keyword>
<keyword evidence="4 6" id="KW-0408">Iron</keyword>
<keyword evidence="5 6" id="KW-0411">Iron-sulfur</keyword>
<proteinExistence type="inferred from homology"/>
<keyword evidence="1 6" id="KW-0479">Metal-binding</keyword>
<dbReference type="Gene3D" id="3.40.50.300">
    <property type="entry name" value="P-loop containing nucleotide triphosphate hydrolases"/>
    <property type="match status" value="2"/>
</dbReference>
<dbReference type="PANTHER" id="PTHR23264">
    <property type="entry name" value="NUCLEOTIDE-BINDING PROTEIN NBP35 YEAST -RELATED"/>
    <property type="match status" value="1"/>
</dbReference>
<dbReference type="GO" id="GO:0005829">
    <property type="term" value="C:cytosol"/>
    <property type="evidence" value="ECO:0007669"/>
    <property type="project" value="TreeGrafter"/>
</dbReference>
<reference evidence="7" key="1">
    <citation type="journal article" date="2011" name="Environ. Microbiol.">
        <title>Genomic insights into the metabolic potential of the polycyclic aromatic hydrocarbon degrading sulfate-reducing Deltaproteobacterium N47.</title>
        <authorList>
            <person name="Bergmann F."/>
            <person name="Selesi D."/>
            <person name="Weinmaier T."/>
            <person name="Tischler P."/>
            <person name="Rattei T."/>
            <person name="Meckenstock R.U."/>
        </authorList>
    </citation>
    <scope>NUCLEOTIDE SEQUENCE</scope>
</reference>
<comment type="subunit">
    <text evidence="6">Homodimer.</text>
</comment>
<evidence type="ECO:0000256" key="6">
    <source>
        <dbReference type="HAMAP-Rule" id="MF_02040"/>
    </source>
</evidence>
<keyword evidence="2 6" id="KW-0547">Nucleotide-binding</keyword>
<evidence type="ECO:0000313" key="7">
    <source>
        <dbReference type="EMBL" id="CBX30520.1"/>
    </source>
</evidence>
<dbReference type="SUPFAM" id="SSF52540">
    <property type="entry name" value="P-loop containing nucleoside triphosphate hydrolases"/>
    <property type="match status" value="2"/>
</dbReference>
<evidence type="ECO:0000256" key="1">
    <source>
        <dbReference type="ARBA" id="ARBA00022723"/>
    </source>
</evidence>
<sequence>MEAGWNCNYDCKSCYRFFECPSPFKEQILAQGRMGQIRDNLSEIEIILIIMGGKGGVGKSTVSSQLAMTLARQGYDVGIVDSDFHGPSIPKLLGIKEDEKLVTCGKRILPVEGPYGIKVVSTHFLLETRESLSWFDGSKREALEGFLADIRYGKLDFLLVDLPPGTGSESVNLFKYLPFQKVGALVVTTSSELSQGVAHRCISLCQGISLPIRGLIENMSGFTCPHCGYVTPIFQSGAGKELAQKTGIPYLGNIPLDVKLRKAAEQGASVVASFPAAPSSLSFLKLSSQLAGKKKDVSSLPNSHVQEPAVDRSTMPTVIEMNMERGCYKKRCDDCSNYFTCTYPMKKSHYEVVRHDKIAKRMSTIKHKIAVVSGKGGVGKSTISANLALCLAHQGYRVGIIDSDFHGPCIPKLLGVAGKRLNIAEEGIQPVTGPLGIKVISMGFLLEEGKALTWFHDIKRGTLGDFLSEVDYGVLDWLIIDLPPGTGSENYNILRDLPQLDGVIVVTIPSLLSRQVVERALSLYRQAAVPILGVIVNMTGFICHRCQNVTEIFSEKKGQKVAEELELPWIGDVPLDERLSAACDAGLPYVVQYPDSPVTRKMNEIAGSILNALT</sequence>
<dbReference type="AlphaFoldDB" id="E1YIX6"/>
<dbReference type="GO" id="GO:0005524">
    <property type="term" value="F:ATP binding"/>
    <property type="evidence" value="ECO:0007669"/>
    <property type="project" value="UniProtKB-UniRule"/>
</dbReference>
<dbReference type="Pfam" id="PF10609">
    <property type="entry name" value="ParA"/>
    <property type="match status" value="2"/>
</dbReference>
<comment type="function">
    <text evidence="6">Binds and transfers iron-sulfur (Fe-S) clusters to target apoproteins. Can hydrolyze ATP.</text>
</comment>
<evidence type="ECO:0000256" key="5">
    <source>
        <dbReference type="ARBA" id="ARBA00023014"/>
    </source>
</evidence>
<dbReference type="GO" id="GO:0046872">
    <property type="term" value="F:metal ion binding"/>
    <property type="evidence" value="ECO:0007669"/>
    <property type="project" value="UniProtKB-KW"/>
</dbReference>
<dbReference type="EMBL" id="FR695876">
    <property type="protein sequence ID" value="CBX30520.1"/>
    <property type="molecule type" value="Genomic_DNA"/>
</dbReference>